<dbReference type="AlphaFoldDB" id="A0A1V0N2L4"/>
<sequence length="299" mass="34601">MDLTVCPKCGAVRLNKKWHYDNADKYIIKSATSHVIMDKEDKISSVTSYNIGENEISMELVVEDRNLGDVEKEISINLKTYKESCPVCNKVTGSYYESVIQLRTYTTAYGKILEEAKDTIVKFMKNLNKQDPNSFISRIDTLKEGLDIYLGKKEDAVKIDKLMELDYFCNMKITKSLAGRKDSKDLFRYTHLVRILDLQKGSVVYNKAYYMVKNIKPNTIELLDIHNGSTLTVSSKEFFRATYRIVMKEPEATKFIVLSSTDNESQLMNSRTFEIITFRSPFKQKEVNLYKYEGVFYPL</sequence>
<evidence type="ECO:0000313" key="2">
    <source>
        <dbReference type="EMBL" id="ARD84345.1"/>
    </source>
</evidence>
<feature type="domain" description="Nmd3 N-terminal" evidence="1">
    <location>
        <begin position="2"/>
        <end position="195"/>
    </location>
</feature>
<dbReference type="Proteomes" id="UP000192050">
    <property type="component" value="Chromosome"/>
</dbReference>
<keyword evidence="3" id="KW-1185">Reference proteome</keyword>
<dbReference type="GO" id="GO:0005737">
    <property type="term" value="C:cytoplasm"/>
    <property type="evidence" value="ECO:0007669"/>
    <property type="project" value="TreeGrafter"/>
</dbReference>
<gene>
    <name evidence="2" type="ORF">FAD_0427</name>
</gene>
<organism evidence="2 3">
    <name type="scientific">Ferroplasma acidiphilum</name>
    <dbReference type="NCBI Taxonomy" id="74969"/>
    <lineage>
        <taxon>Archaea</taxon>
        <taxon>Methanobacteriati</taxon>
        <taxon>Thermoplasmatota</taxon>
        <taxon>Thermoplasmata</taxon>
        <taxon>Thermoplasmatales</taxon>
        <taxon>Ferroplasmaceae</taxon>
        <taxon>Ferroplasma</taxon>
    </lineage>
</organism>
<dbReference type="InterPro" id="IPR007064">
    <property type="entry name" value="Nmd3_N"/>
</dbReference>
<dbReference type="GO" id="GO:0043023">
    <property type="term" value="F:ribosomal large subunit binding"/>
    <property type="evidence" value="ECO:0007669"/>
    <property type="project" value="InterPro"/>
</dbReference>
<proteinExistence type="predicted"/>
<dbReference type="STRING" id="74969.FAD_0427"/>
<dbReference type="Pfam" id="PF04981">
    <property type="entry name" value="NMD3"/>
    <property type="match status" value="1"/>
</dbReference>
<evidence type="ECO:0000259" key="1">
    <source>
        <dbReference type="Pfam" id="PF04981"/>
    </source>
</evidence>
<dbReference type="PANTHER" id="PTHR12746:SF2">
    <property type="entry name" value="60S RIBOSOMAL EXPORT PROTEIN NMD3"/>
    <property type="match status" value="1"/>
</dbReference>
<dbReference type="EMBL" id="CP015363">
    <property type="protein sequence ID" value="ARD84345.1"/>
    <property type="molecule type" value="Genomic_DNA"/>
</dbReference>
<dbReference type="InterPro" id="IPR039768">
    <property type="entry name" value="Nmd3"/>
</dbReference>
<dbReference type="KEGG" id="fai:FAD_0427"/>
<name>A0A1V0N2L4_9ARCH</name>
<evidence type="ECO:0000313" key="3">
    <source>
        <dbReference type="Proteomes" id="UP000192050"/>
    </source>
</evidence>
<reference evidence="2 3" key="1">
    <citation type="submission" date="2011-10" db="EMBL/GenBank/DDBJ databases">
        <title>Metabolic and evolutionary patterns in the extreme acidophile Ferroplasma acidiphilum.</title>
        <authorList>
            <person name="Golyshina O.V."/>
            <person name="Kozyavkin S.A."/>
            <person name="Tatusov R.L."/>
            <person name="Slesarev A.I."/>
            <person name="Golyshin P.N."/>
        </authorList>
    </citation>
    <scope>NUCLEOTIDE SEQUENCE [LARGE SCALE GENOMIC DNA]</scope>
    <source>
        <strain evidence="3">Y</strain>
    </source>
</reference>
<protein>
    <submittedName>
        <fullName evidence="2">NMD protein affecting ribosome stability and mRNA decay</fullName>
    </submittedName>
</protein>
<dbReference type="PANTHER" id="PTHR12746">
    <property type="entry name" value="NONSENSE-MEDIATED MRNA DECAY PROTEIN 3"/>
    <property type="match status" value="1"/>
</dbReference>
<accession>A0A1V0N2L4</accession>